<feature type="transmembrane region" description="Helical" evidence="9">
    <location>
        <begin position="60"/>
        <end position="83"/>
    </location>
</feature>
<comment type="caution">
    <text evidence="10">The sequence shown here is derived from an EMBL/GenBank/DDBJ whole genome shotgun (WGS) entry which is preliminary data.</text>
</comment>
<evidence type="ECO:0000256" key="9">
    <source>
        <dbReference type="SAM" id="Phobius"/>
    </source>
</evidence>
<comment type="similarity">
    <text evidence="8">Belongs to the binding-protein-dependent transport system permease family. LivHM subfamily.</text>
</comment>
<evidence type="ECO:0000313" key="10">
    <source>
        <dbReference type="EMBL" id="NYZ22067.1"/>
    </source>
</evidence>
<dbReference type="CDD" id="cd06582">
    <property type="entry name" value="TM_PBP1_LivH_like"/>
    <property type="match status" value="1"/>
</dbReference>
<dbReference type="Proteomes" id="UP000584642">
    <property type="component" value="Unassembled WGS sequence"/>
</dbReference>
<evidence type="ECO:0000256" key="6">
    <source>
        <dbReference type="ARBA" id="ARBA00022989"/>
    </source>
</evidence>
<feature type="transmembrane region" description="Helical" evidence="9">
    <location>
        <begin position="6"/>
        <end position="27"/>
    </location>
</feature>
<keyword evidence="2" id="KW-0813">Transport</keyword>
<keyword evidence="3" id="KW-1003">Cell membrane</keyword>
<dbReference type="EMBL" id="JABFDB010000014">
    <property type="protein sequence ID" value="NYZ22067.1"/>
    <property type="molecule type" value="Genomic_DNA"/>
</dbReference>
<evidence type="ECO:0000256" key="8">
    <source>
        <dbReference type="ARBA" id="ARBA00037998"/>
    </source>
</evidence>
<sequence length="288" mass="30567">MSDVAQLSLIGVSQGCGYALVALGFVFIYRATEIVNFAHGELMMLGAFTVLTFAELLGLGFWLGAALGILSLGVFGYLLDAVVMRRVIGESQASVFILTVALGLMLKALAGMIWGYGARSLPSPFQTDVHFGGIVIGLDRIAVILATVLICGLLWLFFSRTRLGLAIQAASQNQLAAYYSRIPVKRLVSLVWAIAAMVAAVAGLMMAPVTQVDTEMSLFGIKAFAGAVVGGFGSIPGALMGCLIIGVAEPFLDYAFPPLKGVYAYILMLAVLFVRPEGLIPQTYQKKV</sequence>
<evidence type="ECO:0000256" key="1">
    <source>
        <dbReference type="ARBA" id="ARBA00004651"/>
    </source>
</evidence>
<feature type="transmembrane region" description="Helical" evidence="9">
    <location>
        <begin position="254"/>
        <end position="274"/>
    </location>
</feature>
<proteinExistence type="inferred from homology"/>
<reference evidence="10 11" key="1">
    <citation type="submission" date="2020-05" db="EMBL/GenBank/DDBJ databases">
        <title>Azospirillum oleiclasticum sp. nov, a nitrogen-fixing and heavy crude oil-emulsifying bacterium isolated from the crude oil of Yumen Oilfield.</title>
        <authorList>
            <person name="Wu D."/>
            <person name="Cai M."/>
            <person name="Zhang X."/>
        </authorList>
    </citation>
    <scope>NUCLEOTIDE SEQUENCE [LARGE SCALE GENOMIC DNA]</scope>
    <source>
        <strain evidence="10 11">ROY-1-1-2</strain>
    </source>
</reference>
<evidence type="ECO:0000313" key="11">
    <source>
        <dbReference type="Proteomes" id="UP000584642"/>
    </source>
</evidence>
<evidence type="ECO:0000256" key="5">
    <source>
        <dbReference type="ARBA" id="ARBA00022970"/>
    </source>
</evidence>
<evidence type="ECO:0000256" key="4">
    <source>
        <dbReference type="ARBA" id="ARBA00022692"/>
    </source>
</evidence>
<feature type="transmembrane region" description="Helical" evidence="9">
    <location>
        <begin position="219"/>
        <end position="247"/>
    </location>
</feature>
<name>A0ABX2TCJ7_9PROT</name>
<feature type="transmembrane region" description="Helical" evidence="9">
    <location>
        <begin position="129"/>
        <end position="158"/>
    </location>
</feature>
<organism evidence="10 11">
    <name type="scientific">Azospirillum oleiclasticum</name>
    <dbReference type="NCBI Taxonomy" id="2735135"/>
    <lineage>
        <taxon>Bacteria</taxon>
        <taxon>Pseudomonadati</taxon>
        <taxon>Pseudomonadota</taxon>
        <taxon>Alphaproteobacteria</taxon>
        <taxon>Rhodospirillales</taxon>
        <taxon>Azospirillaceae</taxon>
        <taxon>Azospirillum</taxon>
    </lineage>
</organism>
<evidence type="ECO:0000256" key="7">
    <source>
        <dbReference type="ARBA" id="ARBA00023136"/>
    </source>
</evidence>
<dbReference type="PANTHER" id="PTHR11795:SF451">
    <property type="entry name" value="ABC TRANSPORTER PERMEASE PROTEIN"/>
    <property type="match status" value="1"/>
</dbReference>
<keyword evidence="7 9" id="KW-0472">Membrane</keyword>
<feature type="transmembrane region" description="Helical" evidence="9">
    <location>
        <begin position="187"/>
        <end position="207"/>
    </location>
</feature>
<evidence type="ECO:0000256" key="2">
    <source>
        <dbReference type="ARBA" id="ARBA00022448"/>
    </source>
</evidence>
<dbReference type="InterPro" id="IPR001851">
    <property type="entry name" value="ABC_transp_permease"/>
</dbReference>
<feature type="transmembrane region" description="Helical" evidence="9">
    <location>
        <begin position="95"/>
        <end position="117"/>
    </location>
</feature>
<dbReference type="PANTHER" id="PTHR11795">
    <property type="entry name" value="BRANCHED-CHAIN AMINO ACID TRANSPORT SYSTEM PERMEASE PROTEIN LIVH"/>
    <property type="match status" value="1"/>
</dbReference>
<comment type="subcellular location">
    <subcellularLocation>
        <location evidence="1">Cell membrane</location>
        <topology evidence="1">Multi-pass membrane protein</topology>
    </subcellularLocation>
</comment>
<dbReference type="InterPro" id="IPR052157">
    <property type="entry name" value="BCAA_transport_permease"/>
</dbReference>
<dbReference type="Pfam" id="PF02653">
    <property type="entry name" value="BPD_transp_2"/>
    <property type="match status" value="1"/>
</dbReference>
<keyword evidence="4 9" id="KW-0812">Transmembrane</keyword>
<protein>
    <submittedName>
        <fullName evidence="10">Branched-chain amino acid ABC transporter permease</fullName>
    </submittedName>
</protein>
<keyword evidence="11" id="KW-1185">Reference proteome</keyword>
<keyword evidence="6 9" id="KW-1133">Transmembrane helix</keyword>
<accession>A0ABX2TCJ7</accession>
<gene>
    <name evidence="10" type="ORF">HND93_20325</name>
</gene>
<evidence type="ECO:0000256" key="3">
    <source>
        <dbReference type="ARBA" id="ARBA00022475"/>
    </source>
</evidence>
<keyword evidence="5" id="KW-0029">Amino-acid transport</keyword>